<proteinExistence type="predicted"/>
<accession>A0ACC1HG20</accession>
<comment type="caution">
    <text evidence="1">The sequence shown here is derived from an EMBL/GenBank/DDBJ whole genome shotgun (WGS) entry which is preliminary data.</text>
</comment>
<reference evidence="1" key="1">
    <citation type="submission" date="2022-06" db="EMBL/GenBank/DDBJ databases">
        <title>Phylogenomic reconstructions and comparative analyses of Kickxellomycotina fungi.</title>
        <authorList>
            <person name="Reynolds N.K."/>
            <person name="Stajich J.E."/>
            <person name="Barry K."/>
            <person name="Grigoriev I.V."/>
            <person name="Crous P."/>
            <person name="Smith M.E."/>
        </authorList>
    </citation>
    <scope>NUCLEOTIDE SEQUENCE</scope>
    <source>
        <strain evidence="1">RSA 2271</strain>
    </source>
</reference>
<evidence type="ECO:0000313" key="2">
    <source>
        <dbReference type="Proteomes" id="UP001145114"/>
    </source>
</evidence>
<gene>
    <name evidence="1" type="ORF">EV182_001130</name>
</gene>
<feature type="non-terminal residue" evidence="1">
    <location>
        <position position="1"/>
    </location>
</feature>
<protein>
    <submittedName>
        <fullName evidence="1">Uncharacterized protein</fullName>
    </submittedName>
</protein>
<name>A0ACC1HG20_9FUNG</name>
<sequence>DGHPNVTSTGPPGTPQDNGMLVPVQPQLPLLPSAVSLLKLKPQYESLQATMHDVEDAASNLESTSAKESEVYSDEDDDRMLKIPGTVEYKKQKMGQNAVFHDLVTTFCFKLLGSGRGEEDRVRLWVTIARSTLLPPPRIATLTLGDLRLVQANFGLRSTSAEEVRKSNVNAMLLQCPVENSTGETINIYYPMLRHPDPLLCPMNALAMLLFHWMEIHTANQSVPSNDEWMNMSVFPKSQCTDEDFISGAWTATSSQELASCPNIDYKLSTDYPFERDWAIAQGLLPEESRFSYHHVIAMYKLWTLRSHHAFARIKGLDLPVSESCYHEVNRLFKKHTGSTHSSKKARKNPEVSGGAEDNAALAFDARLVVKLSQRVKNHVSDAAVRRSLVKPPRNLTRQIFPWIETLVKQAPPLEPEFELSDEQMRFFQHIDLLRELRMVLLQDFAVILSDLNMQELRQHPVFMHPIFKSRSFKHFQVRVLKNLAGLDSHRKDVREIDEESNRTIMGFEQVDSEDEEEEGDMDTERIEEGELEEVVTMQVEKDVGGELEEGEVVTTVLASGMKPNLARNTVGNPKASLSAVKQRNDTERRIALLLGRTAKVEQSIRRPLTSTPPQSGPFDQASVSAGSLAGATTAASDDSDAPVSDIVNGGATVEMNTQKSLPLAGACAHEKHGAEKCTVSIMDANSNEDGALVDTSV</sequence>
<dbReference type="EMBL" id="JAMZIH010005275">
    <property type="protein sequence ID" value="KAJ1675509.1"/>
    <property type="molecule type" value="Genomic_DNA"/>
</dbReference>
<organism evidence="1 2">
    <name type="scientific">Spiromyces aspiralis</name>
    <dbReference type="NCBI Taxonomy" id="68401"/>
    <lineage>
        <taxon>Eukaryota</taxon>
        <taxon>Fungi</taxon>
        <taxon>Fungi incertae sedis</taxon>
        <taxon>Zoopagomycota</taxon>
        <taxon>Kickxellomycotina</taxon>
        <taxon>Kickxellomycetes</taxon>
        <taxon>Kickxellales</taxon>
        <taxon>Kickxellaceae</taxon>
        <taxon>Spiromyces</taxon>
    </lineage>
</organism>
<keyword evidence="2" id="KW-1185">Reference proteome</keyword>
<dbReference type="Proteomes" id="UP001145114">
    <property type="component" value="Unassembled WGS sequence"/>
</dbReference>
<evidence type="ECO:0000313" key="1">
    <source>
        <dbReference type="EMBL" id="KAJ1675509.1"/>
    </source>
</evidence>